<dbReference type="SUPFAM" id="SSF52540">
    <property type="entry name" value="P-loop containing nucleoside triphosphate hydrolases"/>
    <property type="match status" value="1"/>
</dbReference>
<protein>
    <submittedName>
        <fullName evidence="2">Uncharacterized protein</fullName>
    </submittedName>
</protein>
<feature type="region of interest" description="Disordered" evidence="1">
    <location>
        <begin position="23"/>
        <end position="54"/>
    </location>
</feature>
<dbReference type="InterPro" id="IPR019734">
    <property type="entry name" value="TPR_rpt"/>
</dbReference>
<name>A0A4Y9ZYL5_9AGAM</name>
<dbReference type="EMBL" id="SFCI01000651">
    <property type="protein sequence ID" value="TFY78589.1"/>
    <property type="molecule type" value="Genomic_DNA"/>
</dbReference>
<dbReference type="SMART" id="SM00028">
    <property type="entry name" value="TPR"/>
    <property type="match status" value="3"/>
</dbReference>
<dbReference type="AlphaFoldDB" id="A0A4Y9ZYL5"/>
<keyword evidence="3" id="KW-1185">Reference proteome</keyword>
<dbReference type="InterPro" id="IPR011990">
    <property type="entry name" value="TPR-like_helical_dom_sf"/>
</dbReference>
<dbReference type="Gene3D" id="1.25.40.10">
    <property type="entry name" value="Tetratricopeptide repeat domain"/>
    <property type="match status" value="1"/>
</dbReference>
<dbReference type="OrthoDB" id="1534087at2759"/>
<gene>
    <name evidence="2" type="ORF">EWM64_g5423</name>
</gene>
<evidence type="ECO:0000256" key="1">
    <source>
        <dbReference type="SAM" id="MobiDB-lite"/>
    </source>
</evidence>
<organism evidence="2 3">
    <name type="scientific">Hericium alpestre</name>
    <dbReference type="NCBI Taxonomy" id="135208"/>
    <lineage>
        <taxon>Eukaryota</taxon>
        <taxon>Fungi</taxon>
        <taxon>Dikarya</taxon>
        <taxon>Basidiomycota</taxon>
        <taxon>Agaricomycotina</taxon>
        <taxon>Agaricomycetes</taxon>
        <taxon>Russulales</taxon>
        <taxon>Hericiaceae</taxon>
        <taxon>Hericium</taxon>
    </lineage>
</organism>
<dbReference type="PANTHER" id="PTHR47691:SF3">
    <property type="entry name" value="HTH-TYPE TRANSCRIPTIONAL REGULATOR RV0890C-RELATED"/>
    <property type="match status" value="1"/>
</dbReference>
<reference evidence="2 3" key="1">
    <citation type="submission" date="2019-02" db="EMBL/GenBank/DDBJ databases">
        <title>Genome sequencing of the rare red list fungi Hericium alpestre (H. flagellum).</title>
        <authorList>
            <person name="Buettner E."/>
            <person name="Kellner H."/>
        </authorList>
    </citation>
    <scope>NUCLEOTIDE SEQUENCE [LARGE SCALE GENOMIC DNA]</scope>
    <source>
        <strain evidence="2 3">DSM 108284</strain>
    </source>
</reference>
<dbReference type="SUPFAM" id="SSF48452">
    <property type="entry name" value="TPR-like"/>
    <property type="match status" value="2"/>
</dbReference>
<comment type="caution">
    <text evidence="2">The sequence shown here is derived from an EMBL/GenBank/DDBJ whole genome shotgun (WGS) entry which is preliminary data.</text>
</comment>
<accession>A0A4Y9ZYL5</accession>
<proteinExistence type="predicted"/>
<sequence>MSAEVAQNAQTLSQIVPLPTYEFLAHPPPPKQRPNQPSVLIPPPTPLHNRRRSSTTSVIAAWVARVQPGSPAPISPACSARRSSVQVSPRRLSVARAARRASVASARRPSASFVSLLETPVAATPSLQDYKPDLAAYGYTCTIVPLSMTSQTANRASMPIPSLKARKVLGELIIPAVPAALPSPTQSPKKGTFKRLRSEIDFEQLRTTPQGILPPGKPSLFVGRNDLVHEVTTLLIQTRHVAFVGTGGIGKSCLAKAVLNEPDIATKFGAQRYFVRYDDMDASQVSYGVFLDRIGGTLGLTLGGSDRLSVICAHLLAAPSLLVLDNAETFLDAAQDKTRIADAVDSLGALASTVVLLTTRSRALPSNVLWAVIAVPALKPVAARKAFTAVFHKHVEDTEIIDSLLQSLDYHPLSINLLAHAARENDWSLGELLDTWNQQQTDLLHNGDGKSQSLIVTLELSLNSPALKKLGDSVLHVLQIIAFLPQGVDRRELGGLFPSLTGASMIVDAVCKQSITYRRDAYVTMLAPVRLYISTTYNSALPRVVPLLAGVRAYYRDRLEICGAVHGKIIDGGAWIIAEDVNTERIVTLELTLLEDIMVACTICTSFLSHIRLHKPRPIAIHALIEAIPVPNMTPTKHRHYSRLRDSIRSLVGKQATSHGVTASTVAEGKGECLHALAALSRLVYSSGMMLDLLLTAKQLFSTSGEKRAEAMCWRQIGEHQCELGQMAVAEKSFQEAARIMHDIQDRTGEAYLNSARGIMMAQKREVAQARLFFSKALQGFKSELRPDWTKRCRAMTITILCHYGDLELYLGNFDRAREFFNTAHTQAQHLPGFTGGEVQGLIHLFEVEMRENNFAQARHLIDEAYKLAGGREDGYDMSGLLMETLYCRACLYADEGNFADSRLQLNLMAQINQLWYMIMGRTELLAGNYSVARTNLDEFMDVCNPDHLMARARGLRILGEVALRQQNHELAKRLFSKVEQLFEEMGISAEIIDDTEAYWILPANFDGWTKFRSADNERKHVQERIVDL</sequence>
<dbReference type="PANTHER" id="PTHR47691">
    <property type="entry name" value="REGULATOR-RELATED"/>
    <property type="match status" value="1"/>
</dbReference>
<dbReference type="Proteomes" id="UP000298061">
    <property type="component" value="Unassembled WGS sequence"/>
</dbReference>
<dbReference type="Gene3D" id="3.40.50.300">
    <property type="entry name" value="P-loop containing nucleotide triphosphate hydrolases"/>
    <property type="match status" value="1"/>
</dbReference>
<dbReference type="InterPro" id="IPR027417">
    <property type="entry name" value="P-loop_NTPase"/>
</dbReference>
<evidence type="ECO:0000313" key="2">
    <source>
        <dbReference type="EMBL" id="TFY78589.1"/>
    </source>
</evidence>
<evidence type="ECO:0000313" key="3">
    <source>
        <dbReference type="Proteomes" id="UP000298061"/>
    </source>
</evidence>